<dbReference type="InterPro" id="IPR051018">
    <property type="entry name" value="Bacteriophage_GH24"/>
</dbReference>
<keyword evidence="1 4" id="KW-0929">Antimicrobial</keyword>
<keyword evidence="2 4" id="KW-0081">Bacteriolytic enzyme</keyword>
<dbReference type="InterPro" id="IPR002477">
    <property type="entry name" value="Peptidoglycan-bd-like"/>
</dbReference>
<sequence>MSFCLSPRGAAFLERREGFVANAYRDAVGVVTIGTGFTDASRIFRAYWQETRGHRLRMGDTITRAENARLLSEVADGEYGAAVTASIRPKEQHHYDGATSVAFNLGKGSVAWRWAQALRDGDPARCAALLRVGYNTAGGRRLAGLVARRRLEAALIEHGDYADGGPNGHSADGDDKKTLADYQKLLKDRGFDPGPADGLWGPKTRAAVLAFQRSHDGLANDGILGPATKAALDRGAVATRDARSSALAAGLATAAGGAVSAGSDTGAPAWVLAVVATVIAASLAYVLWRNGDEIARRLRGLGHA</sequence>
<evidence type="ECO:0000256" key="2">
    <source>
        <dbReference type="ARBA" id="ARBA00022638"/>
    </source>
</evidence>
<dbReference type="Pfam" id="PF01471">
    <property type="entry name" value="PG_binding_1"/>
    <property type="match status" value="1"/>
</dbReference>
<dbReference type="RefSeq" id="WP_264601048.1">
    <property type="nucleotide sequence ID" value="NZ_JAOQNS010000004.1"/>
</dbReference>
<feature type="transmembrane region" description="Helical" evidence="5">
    <location>
        <begin position="269"/>
        <end position="288"/>
    </location>
</feature>
<evidence type="ECO:0000313" key="7">
    <source>
        <dbReference type="EMBL" id="MCW2307391.1"/>
    </source>
</evidence>
<comment type="catalytic activity">
    <reaction evidence="4">
        <text>Hydrolysis of (1-&gt;4)-beta-linkages between N-acetylmuramic acid and N-acetyl-D-glucosamine residues in a peptidoglycan and between N-acetyl-D-glucosamine residues in chitodextrins.</text>
        <dbReference type="EC" id="3.2.1.17"/>
    </reaction>
</comment>
<dbReference type="EMBL" id="JAOQNS010000004">
    <property type="protein sequence ID" value="MCW2307391.1"/>
    <property type="molecule type" value="Genomic_DNA"/>
</dbReference>
<dbReference type="Gene3D" id="1.10.101.10">
    <property type="entry name" value="PGBD-like superfamily/PGBD"/>
    <property type="match status" value="1"/>
</dbReference>
<name>A0ABT3HAH0_9HYPH</name>
<dbReference type="InterPro" id="IPR033907">
    <property type="entry name" value="Endolysin_autolysin"/>
</dbReference>
<dbReference type="InterPro" id="IPR036365">
    <property type="entry name" value="PGBD-like_sf"/>
</dbReference>
<keyword evidence="5" id="KW-0472">Membrane</keyword>
<keyword evidence="4" id="KW-0326">Glycosidase</keyword>
<dbReference type="CDD" id="cd00737">
    <property type="entry name" value="lyz_endolysin_autolysin"/>
    <property type="match status" value="1"/>
</dbReference>
<dbReference type="Proteomes" id="UP001209755">
    <property type="component" value="Unassembled WGS sequence"/>
</dbReference>
<dbReference type="EC" id="3.2.1.17" evidence="4"/>
<dbReference type="Gene3D" id="1.10.530.40">
    <property type="match status" value="1"/>
</dbReference>
<keyword evidence="5" id="KW-0812">Transmembrane</keyword>
<dbReference type="Pfam" id="PF00959">
    <property type="entry name" value="Phage_lysozyme"/>
    <property type="match status" value="1"/>
</dbReference>
<feature type="domain" description="Peptidoglycan binding-like" evidence="6">
    <location>
        <begin position="181"/>
        <end position="232"/>
    </location>
</feature>
<dbReference type="InterPro" id="IPR036366">
    <property type="entry name" value="PGBDSf"/>
</dbReference>
<dbReference type="InterPro" id="IPR023347">
    <property type="entry name" value="Lysozyme_dom_sf"/>
</dbReference>
<organism evidence="7 8">
    <name type="scientific">Rhodobium gokarnense</name>
    <dbReference type="NCBI Taxonomy" id="364296"/>
    <lineage>
        <taxon>Bacteria</taxon>
        <taxon>Pseudomonadati</taxon>
        <taxon>Pseudomonadota</taxon>
        <taxon>Alphaproteobacteria</taxon>
        <taxon>Hyphomicrobiales</taxon>
        <taxon>Rhodobiaceae</taxon>
        <taxon>Rhodobium</taxon>
    </lineage>
</organism>
<evidence type="ECO:0000259" key="6">
    <source>
        <dbReference type="Pfam" id="PF01471"/>
    </source>
</evidence>
<dbReference type="PANTHER" id="PTHR38107">
    <property type="match status" value="1"/>
</dbReference>
<evidence type="ECO:0000256" key="3">
    <source>
        <dbReference type="ARBA" id="ARBA00023200"/>
    </source>
</evidence>
<gene>
    <name evidence="7" type="ORF">M2319_001722</name>
</gene>
<proteinExistence type="inferred from homology"/>
<dbReference type="PANTHER" id="PTHR38107:SF3">
    <property type="entry name" value="LYSOZYME RRRD-RELATED"/>
    <property type="match status" value="1"/>
</dbReference>
<keyword evidence="3" id="KW-1035">Host cytoplasm</keyword>
<dbReference type="InterPro" id="IPR002196">
    <property type="entry name" value="Glyco_hydro_24"/>
</dbReference>
<dbReference type="SUPFAM" id="SSF47090">
    <property type="entry name" value="PGBD-like"/>
    <property type="match status" value="1"/>
</dbReference>
<keyword evidence="4" id="KW-0378">Hydrolase</keyword>
<comment type="similarity">
    <text evidence="4">Belongs to the glycosyl hydrolase 24 family.</text>
</comment>
<keyword evidence="5" id="KW-1133">Transmembrane helix</keyword>
<evidence type="ECO:0000256" key="1">
    <source>
        <dbReference type="ARBA" id="ARBA00022529"/>
    </source>
</evidence>
<evidence type="ECO:0000256" key="4">
    <source>
        <dbReference type="RuleBase" id="RU003788"/>
    </source>
</evidence>
<dbReference type="InterPro" id="IPR023346">
    <property type="entry name" value="Lysozyme-like_dom_sf"/>
</dbReference>
<evidence type="ECO:0000313" key="8">
    <source>
        <dbReference type="Proteomes" id="UP001209755"/>
    </source>
</evidence>
<reference evidence="8" key="1">
    <citation type="submission" date="2023-07" db="EMBL/GenBank/DDBJ databases">
        <title>Genome sequencing of Purple Non-Sulfur Bacteria from various extreme environments.</title>
        <authorList>
            <person name="Mayer M."/>
        </authorList>
    </citation>
    <scope>NUCLEOTIDE SEQUENCE [LARGE SCALE GENOMIC DNA]</scope>
    <source>
        <strain evidence="8">DSM 17935</strain>
    </source>
</reference>
<evidence type="ECO:0000256" key="5">
    <source>
        <dbReference type="SAM" id="Phobius"/>
    </source>
</evidence>
<keyword evidence="8" id="KW-1185">Reference proteome</keyword>
<accession>A0ABT3HAH0</accession>
<protein>
    <recommendedName>
        <fullName evidence="4">Lysozyme</fullName>
        <ecNumber evidence="4">3.2.1.17</ecNumber>
    </recommendedName>
</protein>
<dbReference type="SUPFAM" id="SSF53955">
    <property type="entry name" value="Lysozyme-like"/>
    <property type="match status" value="1"/>
</dbReference>
<comment type="caution">
    <text evidence="7">The sequence shown here is derived from an EMBL/GenBank/DDBJ whole genome shotgun (WGS) entry which is preliminary data.</text>
</comment>